<dbReference type="AlphaFoldDB" id="A0A9P6JV50"/>
<keyword evidence="3" id="KW-1185">Reference proteome</keyword>
<evidence type="ECO:0000313" key="3">
    <source>
        <dbReference type="Proteomes" id="UP000807306"/>
    </source>
</evidence>
<organism evidence="2 3">
    <name type="scientific">Crepidotus variabilis</name>
    <dbReference type="NCBI Taxonomy" id="179855"/>
    <lineage>
        <taxon>Eukaryota</taxon>
        <taxon>Fungi</taxon>
        <taxon>Dikarya</taxon>
        <taxon>Basidiomycota</taxon>
        <taxon>Agaricomycotina</taxon>
        <taxon>Agaricomycetes</taxon>
        <taxon>Agaricomycetidae</taxon>
        <taxon>Agaricales</taxon>
        <taxon>Agaricineae</taxon>
        <taxon>Crepidotaceae</taxon>
        <taxon>Crepidotus</taxon>
    </lineage>
</organism>
<dbReference type="Proteomes" id="UP000807306">
    <property type="component" value="Unassembled WGS sequence"/>
</dbReference>
<feature type="transmembrane region" description="Helical" evidence="1">
    <location>
        <begin position="6"/>
        <end position="28"/>
    </location>
</feature>
<sequence length="61" mass="7022">MEKLSVFAIVHGLGLSFLLILISLFNLCQTTTHSPMIYMTFLRSMKFAKSRITSVISLRKW</sequence>
<evidence type="ECO:0000256" key="1">
    <source>
        <dbReference type="SAM" id="Phobius"/>
    </source>
</evidence>
<gene>
    <name evidence="2" type="ORF">CPB83DRAFT_319522</name>
</gene>
<keyword evidence="1" id="KW-0472">Membrane</keyword>
<comment type="caution">
    <text evidence="2">The sequence shown here is derived from an EMBL/GenBank/DDBJ whole genome shotgun (WGS) entry which is preliminary data.</text>
</comment>
<name>A0A9P6JV50_9AGAR</name>
<reference evidence="2" key="1">
    <citation type="submission" date="2020-11" db="EMBL/GenBank/DDBJ databases">
        <authorList>
            <consortium name="DOE Joint Genome Institute"/>
            <person name="Ahrendt S."/>
            <person name="Riley R."/>
            <person name="Andreopoulos W."/>
            <person name="Labutti K."/>
            <person name="Pangilinan J."/>
            <person name="Ruiz-Duenas F.J."/>
            <person name="Barrasa J.M."/>
            <person name="Sanchez-Garcia M."/>
            <person name="Camarero S."/>
            <person name="Miyauchi S."/>
            <person name="Serrano A."/>
            <person name="Linde D."/>
            <person name="Babiker R."/>
            <person name="Drula E."/>
            <person name="Ayuso-Fernandez I."/>
            <person name="Pacheco R."/>
            <person name="Padilla G."/>
            <person name="Ferreira P."/>
            <person name="Barriuso J."/>
            <person name="Kellner H."/>
            <person name="Castanera R."/>
            <person name="Alfaro M."/>
            <person name="Ramirez L."/>
            <person name="Pisabarro A.G."/>
            <person name="Kuo A."/>
            <person name="Tritt A."/>
            <person name="Lipzen A."/>
            <person name="He G."/>
            <person name="Yan M."/>
            <person name="Ng V."/>
            <person name="Cullen D."/>
            <person name="Martin F."/>
            <person name="Rosso M.-N."/>
            <person name="Henrissat B."/>
            <person name="Hibbett D."/>
            <person name="Martinez A.T."/>
            <person name="Grigoriev I.V."/>
        </authorList>
    </citation>
    <scope>NUCLEOTIDE SEQUENCE</scope>
    <source>
        <strain evidence="2">CBS 506.95</strain>
    </source>
</reference>
<keyword evidence="1" id="KW-0812">Transmembrane</keyword>
<dbReference type="EMBL" id="MU157826">
    <property type="protein sequence ID" value="KAF9534151.1"/>
    <property type="molecule type" value="Genomic_DNA"/>
</dbReference>
<proteinExistence type="predicted"/>
<keyword evidence="1" id="KW-1133">Transmembrane helix</keyword>
<protein>
    <submittedName>
        <fullName evidence="2">Uncharacterized protein</fullName>
    </submittedName>
</protein>
<evidence type="ECO:0000313" key="2">
    <source>
        <dbReference type="EMBL" id="KAF9534151.1"/>
    </source>
</evidence>
<accession>A0A9P6JV50</accession>